<proteinExistence type="predicted"/>
<accession>A0ABU6W5G2</accession>
<keyword evidence="2" id="KW-1185">Reference proteome</keyword>
<reference evidence="1 2" key="1">
    <citation type="journal article" date="2023" name="Plants (Basel)">
        <title>Bridging the Gap: Combining Genomics and Transcriptomics Approaches to Understand Stylosanthes scabra, an Orphan Legume from the Brazilian Caatinga.</title>
        <authorList>
            <person name="Ferreira-Neto J.R.C."/>
            <person name="da Silva M.D."/>
            <person name="Binneck E."/>
            <person name="de Melo N.F."/>
            <person name="da Silva R.H."/>
            <person name="de Melo A.L.T.M."/>
            <person name="Pandolfi V."/>
            <person name="Bustamante F.O."/>
            <person name="Brasileiro-Vidal A.C."/>
            <person name="Benko-Iseppon A.M."/>
        </authorList>
    </citation>
    <scope>NUCLEOTIDE SEQUENCE [LARGE SCALE GENOMIC DNA]</scope>
    <source>
        <tissue evidence="1">Leaves</tissue>
    </source>
</reference>
<protein>
    <submittedName>
        <fullName evidence="1">Uncharacterized protein</fullName>
    </submittedName>
</protein>
<organism evidence="1 2">
    <name type="scientific">Stylosanthes scabra</name>
    <dbReference type="NCBI Taxonomy" id="79078"/>
    <lineage>
        <taxon>Eukaryota</taxon>
        <taxon>Viridiplantae</taxon>
        <taxon>Streptophyta</taxon>
        <taxon>Embryophyta</taxon>
        <taxon>Tracheophyta</taxon>
        <taxon>Spermatophyta</taxon>
        <taxon>Magnoliopsida</taxon>
        <taxon>eudicotyledons</taxon>
        <taxon>Gunneridae</taxon>
        <taxon>Pentapetalae</taxon>
        <taxon>rosids</taxon>
        <taxon>fabids</taxon>
        <taxon>Fabales</taxon>
        <taxon>Fabaceae</taxon>
        <taxon>Papilionoideae</taxon>
        <taxon>50 kb inversion clade</taxon>
        <taxon>dalbergioids sensu lato</taxon>
        <taxon>Dalbergieae</taxon>
        <taxon>Pterocarpus clade</taxon>
        <taxon>Stylosanthes</taxon>
    </lineage>
</organism>
<dbReference type="Proteomes" id="UP001341840">
    <property type="component" value="Unassembled WGS sequence"/>
</dbReference>
<sequence length="182" mass="21296">MVDEAKTRLDDVLATLIKIWWRLDAQMDRCSELQRIDSTCNIIDSLGPFLNFKYVLSEMNQLSDSKNPFISPQRPISIDWNRFYSFKVDSNDEFFFKSAFQGLYTPKGKIVTRVNITKNINVRGIERVVLEEVRPIVIRDIYWVGRAGFDNRLNEVHVLKDKRSDKHSMVVEVLRCVNSSFD</sequence>
<gene>
    <name evidence="1" type="ORF">PIB30_011340</name>
</gene>
<evidence type="ECO:0000313" key="2">
    <source>
        <dbReference type="Proteomes" id="UP001341840"/>
    </source>
</evidence>
<dbReference type="EMBL" id="JASCZI010181270">
    <property type="protein sequence ID" value="MED6180579.1"/>
    <property type="molecule type" value="Genomic_DNA"/>
</dbReference>
<name>A0ABU6W5G2_9FABA</name>
<evidence type="ECO:0000313" key="1">
    <source>
        <dbReference type="EMBL" id="MED6180579.1"/>
    </source>
</evidence>
<comment type="caution">
    <text evidence="1">The sequence shown here is derived from an EMBL/GenBank/DDBJ whole genome shotgun (WGS) entry which is preliminary data.</text>
</comment>